<proteinExistence type="predicted"/>
<evidence type="ECO:0000259" key="2">
    <source>
        <dbReference type="PROSITE" id="PS50943"/>
    </source>
</evidence>
<evidence type="ECO:0000256" key="1">
    <source>
        <dbReference type="ARBA" id="ARBA00023125"/>
    </source>
</evidence>
<dbReference type="SUPFAM" id="SSF47413">
    <property type="entry name" value="lambda repressor-like DNA-binding domains"/>
    <property type="match status" value="1"/>
</dbReference>
<dbReference type="SMART" id="SM00530">
    <property type="entry name" value="HTH_XRE"/>
    <property type="match status" value="1"/>
</dbReference>
<keyword evidence="1" id="KW-0238">DNA-binding</keyword>
<organism evidence="3 4">
    <name type="scientific">Flavobacterium columnare</name>
    <dbReference type="NCBI Taxonomy" id="996"/>
    <lineage>
        <taxon>Bacteria</taxon>
        <taxon>Pseudomonadati</taxon>
        <taxon>Bacteroidota</taxon>
        <taxon>Flavobacteriia</taxon>
        <taxon>Flavobacteriales</taxon>
        <taxon>Flavobacteriaceae</taxon>
        <taxon>Flavobacterium</taxon>
    </lineage>
</organism>
<dbReference type="PANTHER" id="PTHR46797:SF1">
    <property type="entry name" value="METHYLPHOSPHONATE SYNTHASE"/>
    <property type="match status" value="1"/>
</dbReference>
<protein>
    <submittedName>
        <fullName evidence="3">XRE family transcriptional regulator</fullName>
    </submittedName>
</protein>
<accession>A0A437UD32</accession>
<dbReference type="PROSITE" id="PS50943">
    <property type="entry name" value="HTH_CROC1"/>
    <property type="match status" value="1"/>
</dbReference>
<keyword evidence="4" id="KW-1185">Reference proteome</keyword>
<dbReference type="Proteomes" id="UP000288951">
    <property type="component" value="Unassembled WGS sequence"/>
</dbReference>
<dbReference type="Pfam" id="PF01381">
    <property type="entry name" value="HTH_3"/>
    <property type="match status" value="1"/>
</dbReference>
<dbReference type="EMBL" id="RQSM01000003">
    <property type="protein sequence ID" value="RVU91547.1"/>
    <property type="molecule type" value="Genomic_DNA"/>
</dbReference>
<reference evidence="3" key="1">
    <citation type="submission" date="2018-12" db="EMBL/GenBank/DDBJ databases">
        <title>Draft genome sequence of Flaovobacterium columnare ARS1 isolated from channel catfish in Alabama.</title>
        <authorList>
            <person name="Cai W."/>
            <person name="Arias C."/>
        </authorList>
    </citation>
    <scope>NUCLEOTIDE SEQUENCE [LARGE SCALE GENOMIC DNA]</scope>
    <source>
        <strain evidence="3">ARS1</strain>
    </source>
</reference>
<dbReference type="CDD" id="cd00093">
    <property type="entry name" value="HTH_XRE"/>
    <property type="match status" value="1"/>
</dbReference>
<gene>
    <name evidence="3" type="ORF">EH230_11905</name>
</gene>
<comment type="caution">
    <text evidence="3">The sequence shown here is derived from an EMBL/GenBank/DDBJ whole genome shotgun (WGS) entry which is preliminary data.</text>
</comment>
<name>A0A437UD32_9FLAO</name>
<evidence type="ECO:0000313" key="4">
    <source>
        <dbReference type="Proteomes" id="UP000288951"/>
    </source>
</evidence>
<dbReference type="GO" id="GO:0005829">
    <property type="term" value="C:cytosol"/>
    <property type="evidence" value="ECO:0007669"/>
    <property type="project" value="TreeGrafter"/>
</dbReference>
<dbReference type="RefSeq" id="WP_127823650.1">
    <property type="nucleotide sequence ID" value="NZ_RQSM01000003.1"/>
</dbReference>
<dbReference type="InterPro" id="IPR001387">
    <property type="entry name" value="Cro/C1-type_HTH"/>
</dbReference>
<dbReference type="OrthoDB" id="2902336at2"/>
<feature type="domain" description="HTH cro/C1-type" evidence="2">
    <location>
        <begin position="14"/>
        <end position="68"/>
    </location>
</feature>
<dbReference type="GO" id="GO:0003700">
    <property type="term" value="F:DNA-binding transcription factor activity"/>
    <property type="evidence" value="ECO:0007669"/>
    <property type="project" value="TreeGrafter"/>
</dbReference>
<dbReference type="InterPro" id="IPR050807">
    <property type="entry name" value="TransReg_Diox_bact_type"/>
</dbReference>
<dbReference type="GO" id="GO:0003677">
    <property type="term" value="F:DNA binding"/>
    <property type="evidence" value="ECO:0007669"/>
    <property type="project" value="UniProtKB-KW"/>
</dbReference>
<dbReference type="AlphaFoldDB" id="A0A437UD32"/>
<evidence type="ECO:0000313" key="3">
    <source>
        <dbReference type="EMBL" id="RVU91547.1"/>
    </source>
</evidence>
<dbReference type="Gene3D" id="1.10.260.40">
    <property type="entry name" value="lambda repressor-like DNA-binding domains"/>
    <property type="match status" value="1"/>
</dbReference>
<dbReference type="InterPro" id="IPR010982">
    <property type="entry name" value="Lambda_DNA-bd_dom_sf"/>
</dbReference>
<dbReference type="PANTHER" id="PTHR46797">
    <property type="entry name" value="HTH-TYPE TRANSCRIPTIONAL REGULATOR"/>
    <property type="match status" value="1"/>
</dbReference>
<sequence length="78" mass="9162">MDKKEFQIALGQRIRELREKKNLSQTELGHRCEIERSNMNRIEAGNTNPSSFLVYKIAQKLEVDLSELYNFKPGIHKK</sequence>